<protein>
    <submittedName>
        <fullName evidence="2">Uncharacterized protein</fullName>
    </submittedName>
</protein>
<dbReference type="PATRIC" id="fig|927665.4.peg.1215"/>
<keyword evidence="1" id="KW-1133">Transmembrane helix</keyword>
<sequence>MKTLLATIVAALFITLFFVGGVYCLYTQVADPALFIVALGSAWAVSLWLLLSTVFSKRRKGSVSFHFHDRSLLIF</sequence>
<gene>
    <name evidence="2" type="ORF">HMPREF1535_01190</name>
</gene>
<evidence type="ECO:0000256" key="1">
    <source>
        <dbReference type="SAM" id="Phobius"/>
    </source>
</evidence>
<name>A0A0F5JJ09_9BACT</name>
<evidence type="ECO:0000313" key="2">
    <source>
        <dbReference type="EMBL" id="KKB57743.1"/>
    </source>
</evidence>
<proteinExistence type="predicted"/>
<dbReference type="Proteomes" id="UP000033047">
    <property type="component" value="Unassembled WGS sequence"/>
</dbReference>
<dbReference type="STRING" id="927665.HMPREF1535_01190"/>
<reference evidence="2 3" key="1">
    <citation type="submission" date="2013-04" db="EMBL/GenBank/DDBJ databases">
        <title>The Genome Sequence of Parabacteroides goldsteinii DSM 19448.</title>
        <authorList>
            <consortium name="The Broad Institute Genomics Platform"/>
            <person name="Earl A."/>
            <person name="Ward D."/>
            <person name="Feldgarden M."/>
            <person name="Gevers D."/>
            <person name="Martens E."/>
            <person name="Sakamoto M."/>
            <person name="Benno Y."/>
            <person name="Song Y."/>
            <person name="Liu C."/>
            <person name="Lee J."/>
            <person name="Bolanos M."/>
            <person name="Vaisanen M.L."/>
            <person name="Finegold S.M."/>
            <person name="Walker B."/>
            <person name="Young S."/>
            <person name="Zeng Q."/>
            <person name="Gargeya S."/>
            <person name="Fitzgerald M."/>
            <person name="Haas B."/>
            <person name="Abouelleil A."/>
            <person name="Allen A.W."/>
            <person name="Alvarado L."/>
            <person name="Arachchi H.M."/>
            <person name="Berlin A.M."/>
            <person name="Chapman S.B."/>
            <person name="Gainer-Dewar J."/>
            <person name="Goldberg J."/>
            <person name="Griggs A."/>
            <person name="Gujja S."/>
            <person name="Hansen M."/>
            <person name="Howarth C."/>
            <person name="Imamovic A."/>
            <person name="Ireland A."/>
            <person name="Larimer J."/>
            <person name="McCowan C."/>
            <person name="Murphy C."/>
            <person name="Pearson M."/>
            <person name="Poon T.W."/>
            <person name="Priest M."/>
            <person name="Roberts A."/>
            <person name="Saif S."/>
            <person name="Shea T."/>
            <person name="Sisk P."/>
            <person name="Sykes S."/>
            <person name="Wortman J."/>
            <person name="Nusbaum C."/>
            <person name="Birren B."/>
        </authorList>
    </citation>
    <scope>NUCLEOTIDE SEQUENCE [LARGE SCALE GENOMIC DNA]</scope>
    <source>
        <strain evidence="2 3">DSM 19448</strain>
    </source>
</reference>
<comment type="caution">
    <text evidence="2">The sequence shown here is derived from an EMBL/GenBank/DDBJ whole genome shotgun (WGS) entry which is preliminary data.</text>
</comment>
<accession>A0A0F5JJ09</accession>
<feature type="transmembrane region" description="Helical" evidence="1">
    <location>
        <begin position="34"/>
        <end position="55"/>
    </location>
</feature>
<organism evidence="2 3">
    <name type="scientific">Parabacteroides goldsteinii DSM 19448 = WAL 12034</name>
    <dbReference type="NCBI Taxonomy" id="927665"/>
    <lineage>
        <taxon>Bacteria</taxon>
        <taxon>Pseudomonadati</taxon>
        <taxon>Bacteroidota</taxon>
        <taxon>Bacteroidia</taxon>
        <taxon>Bacteroidales</taxon>
        <taxon>Tannerellaceae</taxon>
        <taxon>Parabacteroides</taxon>
    </lineage>
</organism>
<keyword evidence="1" id="KW-0812">Transmembrane</keyword>
<dbReference type="HOGENOM" id="CLU_2667755_0_0_10"/>
<keyword evidence="1" id="KW-0472">Membrane</keyword>
<evidence type="ECO:0000313" key="3">
    <source>
        <dbReference type="Proteomes" id="UP000033047"/>
    </source>
</evidence>
<dbReference type="AlphaFoldDB" id="A0A0F5JJ09"/>
<dbReference type="EMBL" id="AQHV01000008">
    <property type="protein sequence ID" value="KKB57743.1"/>
    <property type="molecule type" value="Genomic_DNA"/>
</dbReference>
<dbReference type="RefSeq" id="WP_046145557.1">
    <property type="nucleotide sequence ID" value="NZ_KQ033912.1"/>
</dbReference>